<dbReference type="Proteomes" id="UP001396334">
    <property type="component" value="Unassembled WGS sequence"/>
</dbReference>
<protein>
    <submittedName>
        <fullName evidence="2">Uncharacterized protein</fullName>
    </submittedName>
</protein>
<feature type="compositionally biased region" description="Basic and acidic residues" evidence="1">
    <location>
        <begin position="84"/>
        <end position="107"/>
    </location>
</feature>
<comment type="caution">
    <text evidence="2">The sequence shown here is derived from an EMBL/GenBank/DDBJ whole genome shotgun (WGS) entry which is preliminary data.</text>
</comment>
<evidence type="ECO:0000313" key="2">
    <source>
        <dbReference type="EMBL" id="KAK9045944.1"/>
    </source>
</evidence>
<feature type="compositionally biased region" description="Basic and acidic residues" evidence="1">
    <location>
        <begin position="126"/>
        <end position="135"/>
    </location>
</feature>
<evidence type="ECO:0000313" key="3">
    <source>
        <dbReference type="Proteomes" id="UP001396334"/>
    </source>
</evidence>
<sequence>MEFRWGSRKVMFAAFEDAVVAVPSRRSSVLDVGVRCGHESQYRREFAADESVHTAFVDNLSESRDQSGKSISISKENHGYVNALDRDVGKEVDKETGSSRGCHKEDMSTDYVDVLLENSDGEVGEEEVHSPDRDVGLGPRVLPDIIEDYQVGEGLSCSSRP</sequence>
<evidence type="ECO:0000256" key="1">
    <source>
        <dbReference type="SAM" id="MobiDB-lite"/>
    </source>
</evidence>
<name>A0ABR2U8J8_9ROSI</name>
<feature type="region of interest" description="Disordered" evidence="1">
    <location>
        <begin position="84"/>
        <end position="140"/>
    </location>
</feature>
<reference evidence="2 3" key="1">
    <citation type="journal article" date="2024" name="G3 (Bethesda)">
        <title>Genome assembly of Hibiscus sabdariffa L. provides insights into metabolisms of medicinal natural products.</title>
        <authorList>
            <person name="Kim T."/>
        </authorList>
    </citation>
    <scope>NUCLEOTIDE SEQUENCE [LARGE SCALE GENOMIC DNA]</scope>
    <source>
        <strain evidence="2">TK-2024</strain>
        <tissue evidence="2">Old leaves</tissue>
    </source>
</reference>
<gene>
    <name evidence="2" type="ORF">V6N11_051847</name>
</gene>
<keyword evidence="3" id="KW-1185">Reference proteome</keyword>
<dbReference type="EMBL" id="JBBPBN010000001">
    <property type="protein sequence ID" value="KAK9045944.1"/>
    <property type="molecule type" value="Genomic_DNA"/>
</dbReference>
<accession>A0ABR2U8J8</accession>
<proteinExistence type="predicted"/>
<organism evidence="2 3">
    <name type="scientific">Hibiscus sabdariffa</name>
    <name type="common">roselle</name>
    <dbReference type="NCBI Taxonomy" id="183260"/>
    <lineage>
        <taxon>Eukaryota</taxon>
        <taxon>Viridiplantae</taxon>
        <taxon>Streptophyta</taxon>
        <taxon>Embryophyta</taxon>
        <taxon>Tracheophyta</taxon>
        <taxon>Spermatophyta</taxon>
        <taxon>Magnoliopsida</taxon>
        <taxon>eudicotyledons</taxon>
        <taxon>Gunneridae</taxon>
        <taxon>Pentapetalae</taxon>
        <taxon>rosids</taxon>
        <taxon>malvids</taxon>
        <taxon>Malvales</taxon>
        <taxon>Malvaceae</taxon>
        <taxon>Malvoideae</taxon>
        <taxon>Hibiscus</taxon>
    </lineage>
</organism>